<keyword evidence="4" id="KW-1185">Reference proteome</keyword>
<dbReference type="PANTHER" id="PTHR16520">
    <property type="entry name" value="KINETOCHORE SCAFFOLD 1"/>
    <property type="match status" value="1"/>
</dbReference>
<dbReference type="OMA" id="YLANCRF"/>
<feature type="region of interest" description="Disordered" evidence="1">
    <location>
        <begin position="717"/>
        <end position="758"/>
    </location>
</feature>
<dbReference type="OrthoDB" id="21014at2759"/>
<dbReference type="InterPro" id="IPR013253">
    <property type="entry name" value="Spc7_domain"/>
</dbReference>
<protein>
    <recommendedName>
        <fullName evidence="2">Spc7 kinetochore protein domain-containing protein</fullName>
    </recommendedName>
</protein>
<feature type="compositionally biased region" description="Low complexity" evidence="1">
    <location>
        <begin position="34"/>
        <end position="67"/>
    </location>
</feature>
<accession>F4PTN4</accession>
<feature type="compositionally biased region" description="Low complexity" evidence="1">
    <location>
        <begin position="717"/>
        <end position="727"/>
    </location>
</feature>
<dbReference type="GeneID" id="14872564"/>
<dbReference type="EMBL" id="GL883010">
    <property type="protein sequence ID" value="EGG21704.1"/>
    <property type="molecule type" value="Genomic_DNA"/>
</dbReference>
<feature type="compositionally biased region" description="Low complexity" evidence="1">
    <location>
        <begin position="1"/>
        <end position="27"/>
    </location>
</feature>
<feature type="compositionally biased region" description="Polar residues" evidence="1">
    <location>
        <begin position="325"/>
        <end position="339"/>
    </location>
</feature>
<evidence type="ECO:0000256" key="1">
    <source>
        <dbReference type="SAM" id="MobiDB-lite"/>
    </source>
</evidence>
<evidence type="ECO:0000313" key="3">
    <source>
        <dbReference type="EMBL" id="EGG21704.1"/>
    </source>
</evidence>
<feature type="domain" description="Spc7 kinetochore protein" evidence="2">
    <location>
        <begin position="1007"/>
        <end position="1213"/>
    </location>
</feature>
<gene>
    <name evidence="3" type="ORF">DFA_01590</name>
</gene>
<feature type="compositionally biased region" description="Acidic residues" evidence="1">
    <location>
        <begin position="273"/>
        <end position="282"/>
    </location>
</feature>
<feature type="region of interest" description="Disordered" evidence="1">
    <location>
        <begin position="1"/>
        <end position="244"/>
    </location>
</feature>
<feature type="region of interest" description="Disordered" evidence="1">
    <location>
        <begin position="444"/>
        <end position="463"/>
    </location>
</feature>
<name>F4PTN4_CACFS</name>
<feature type="compositionally biased region" description="Low complexity" evidence="1">
    <location>
        <begin position="226"/>
        <end position="238"/>
    </location>
</feature>
<feature type="compositionally biased region" description="Low complexity" evidence="1">
    <location>
        <begin position="174"/>
        <end position="217"/>
    </location>
</feature>
<dbReference type="Pfam" id="PF08317">
    <property type="entry name" value="Spc7"/>
    <property type="match status" value="1"/>
</dbReference>
<dbReference type="KEGG" id="dfa:DFA_01590"/>
<feature type="compositionally biased region" description="Acidic residues" evidence="1">
    <location>
        <begin position="343"/>
        <end position="370"/>
    </location>
</feature>
<sequence>MSTTTTPIKSSTTPTKSRASSGTPSKGTSKKTPLKTLKSPKSKDTSTTTTTAAFAVPTTTTTKPPVFVNNNSLNTSTSPIGVSTTTTTTTKSTKQPQQQYISENKENKTDNLDYLIKQSKEKDNNNSNDNKKRKNTRVSMGRVSFSNTIAVRYFEKTGPKSGMRKRTSVSGMIAPAANNTTSSTSTTTTTATAPSSSSSVKSKGPFSSSSSKPRNSPFGDEDDSTDSSMTSSSAGDTSQEQPTMDFTGAFGRIFVPFVKDEIQPLKGGSIPNEEYDDDEDNDQQQQQQQPFIYNNGLQDNSSMMDISASSMEVSALTEESEFNTINNTNSPIMTSNGLSNILDDSDYNMDDQQDEEQQEQEPEEEEEEEVDISKFGYSSIIDSPAHKKKKQFLNQSPTTISRNVDVDDVDVDMTPKQPTLLGLLADQEDLNQVFIKPMTPTTLRKSSNLEDDGSNSPIPTLTEMYEDDMTGNFKAIIEKIDNNNNNNNNNQQQQQDDTIQFHLQNGTNGIAGAMKDLLDENTTETFNFIQHQQQQQHSNNVSIQQEEVEEEQEEQDMTITQSLGNIIQLGKQQLQLQESTTTPITLTLVNTLQPTPPTEIVVEESLHLELEKDMTITQSFGKILQMAKRRRSLLLEQPQQPSAPPTPQLAFEVDHNVTNNLKGLLSGHLFDNGDETSNISNICSTTSTSTSTSSSPSSTETISITQSNLLNSFLSASNDQKQHQQQQPSVDQSTTPIVESSVSQEEPSSLALVDENIISDDADMTMTVQEDEEEEQDNQPKQLEEDKSLYQSNLGESMVTRTQTIQVDIPLSKQYACTPSFTAYEGEGENSFVVGKLNFNKSNITTDRRILPTKSQIEREKEEVVPIAKTTTTTSQPSATTVTTTTTAASTTTTTRLMDPILLMENHPPHHHHHQYNQSTLQSGHHHNNHHNSHHHHSLAFDSLSFSRPMMGTMAESTAYGVNKQSMMLEDLLPGRLDYNYSSSIAPSASSVSGGGGFNSPPAIAHTITFNEFLYLANCRFMDDYSTKSKRPSLGGLLSNNNNNNTTVDQSMTETIPATVVDDESTTLKNQLVHAYIYHRMSDVLKAGYEELKKMMAQTNESNREKEEQMNTTNPSIFAIIQRATKDGLLAKQNLLKKIKINSKLNTQLQYIQWRRDLERKIGRELTESRDSLSSDLETLITRAKSFKEVEMSLLSDGHKLKDVERQLEANQTRWSQKLVDKGKDTDHNLVLQLEQRNQYLRLLEGSLANWTIIHISNSVINVQHRDENKYNIVFKLQPKQQHQHQLSIVSCRFVINSQTVSKMEQELVEKLSIEKNVLEPRLKGSLKYIKETLEIVSVSITRIQRLCREIEQLERLYNIKTFNLQQQQPLLHHSNNYSNASGKSNIGLELHLSNMEAMKKIKVRLLVPTTYPTGNIEYSFVSMIGNVDHQQITSTLSNHTTNYVNNNNNNNNNRYQPRNRLTKIVQSLDSILYSS</sequence>
<feature type="compositionally biased region" description="Low complexity" evidence="1">
    <location>
        <begin position="738"/>
        <end position="749"/>
    </location>
</feature>
<dbReference type="RefSeq" id="XP_004359554.1">
    <property type="nucleotide sequence ID" value="XM_004359497.1"/>
</dbReference>
<dbReference type="STRING" id="1054147.F4PTN4"/>
<evidence type="ECO:0000313" key="4">
    <source>
        <dbReference type="Proteomes" id="UP000007797"/>
    </source>
</evidence>
<dbReference type="GO" id="GO:0034501">
    <property type="term" value="P:protein localization to kinetochore"/>
    <property type="evidence" value="ECO:0007669"/>
    <property type="project" value="InterPro"/>
</dbReference>
<dbReference type="InterPro" id="IPR037388">
    <property type="entry name" value="Blinkin"/>
</dbReference>
<dbReference type="PANTHER" id="PTHR16520:SF3">
    <property type="entry name" value="KINETOCHORE SCAFFOLD 1"/>
    <property type="match status" value="1"/>
</dbReference>
<organism evidence="3 4">
    <name type="scientific">Cavenderia fasciculata</name>
    <name type="common">Slime mold</name>
    <name type="synonym">Dictyostelium fasciculatum</name>
    <dbReference type="NCBI Taxonomy" id="261658"/>
    <lineage>
        <taxon>Eukaryota</taxon>
        <taxon>Amoebozoa</taxon>
        <taxon>Evosea</taxon>
        <taxon>Eumycetozoa</taxon>
        <taxon>Dictyostelia</taxon>
        <taxon>Acytosteliales</taxon>
        <taxon>Cavenderiaceae</taxon>
        <taxon>Cavenderia</taxon>
    </lineage>
</organism>
<dbReference type="GO" id="GO:0005634">
    <property type="term" value="C:nucleus"/>
    <property type="evidence" value="ECO:0007669"/>
    <property type="project" value="TreeGrafter"/>
</dbReference>
<feature type="region of interest" description="Disordered" evidence="1">
    <location>
        <begin position="263"/>
        <end position="290"/>
    </location>
</feature>
<feature type="compositionally biased region" description="Low complexity" evidence="1">
    <location>
        <begin position="75"/>
        <end position="93"/>
    </location>
</feature>
<feature type="region of interest" description="Disordered" evidence="1">
    <location>
        <begin position="870"/>
        <end position="890"/>
    </location>
</feature>
<feature type="compositionally biased region" description="Polar residues" evidence="1">
    <location>
        <begin position="728"/>
        <end position="737"/>
    </location>
</feature>
<feature type="region of interest" description="Disordered" evidence="1">
    <location>
        <begin position="908"/>
        <end position="938"/>
    </location>
</feature>
<evidence type="ECO:0000259" key="2">
    <source>
        <dbReference type="Pfam" id="PF08317"/>
    </source>
</evidence>
<dbReference type="Proteomes" id="UP000007797">
    <property type="component" value="Unassembled WGS sequence"/>
</dbReference>
<proteinExistence type="predicted"/>
<reference evidence="4" key="1">
    <citation type="journal article" date="2011" name="Genome Res.">
        <title>Phylogeny-wide analysis of social amoeba genomes highlights ancient origins for complex intercellular communication.</title>
        <authorList>
            <person name="Heidel A.J."/>
            <person name="Lawal H.M."/>
            <person name="Felder M."/>
            <person name="Schilde C."/>
            <person name="Helps N.R."/>
            <person name="Tunggal B."/>
            <person name="Rivero F."/>
            <person name="John U."/>
            <person name="Schleicher M."/>
            <person name="Eichinger L."/>
            <person name="Platzer M."/>
            <person name="Noegel A.A."/>
            <person name="Schaap P."/>
            <person name="Gloeckner G."/>
        </authorList>
    </citation>
    <scope>NUCLEOTIDE SEQUENCE [LARGE SCALE GENOMIC DNA]</scope>
    <source>
        <strain evidence="4">SH3</strain>
    </source>
</reference>
<feature type="region of interest" description="Disordered" evidence="1">
    <location>
        <begin position="325"/>
        <end position="374"/>
    </location>
</feature>
<dbReference type="GO" id="GO:0008608">
    <property type="term" value="P:attachment of spindle microtubules to kinetochore"/>
    <property type="evidence" value="ECO:0007669"/>
    <property type="project" value="InterPro"/>
</dbReference>
<feature type="compositionally biased region" description="Basic residues" evidence="1">
    <location>
        <begin position="924"/>
        <end position="938"/>
    </location>
</feature>